<proteinExistence type="predicted"/>
<protein>
    <submittedName>
        <fullName evidence="1">Uncharacterized protein</fullName>
    </submittedName>
</protein>
<gene>
    <name evidence="1" type="ORF">B0H17DRAFT_1203508</name>
</gene>
<evidence type="ECO:0000313" key="2">
    <source>
        <dbReference type="Proteomes" id="UP001221757"/>
    </source>
</evidence>
<dbReference type="Proteomes" id="UP001221757">
    <property type="component" value="Unassembled WGS sequence"/>
</dbReference>
<organism evidence="1 2">
    <name type="scientific">Mycena rosella</name>
    <name type="common">Pink bonnet</name>
    <name type="synonym">Agaricus rosellus</name>
    <dbReference type="NCBI Taxonomy" id="1033263"/>
    <lineage>
        <taxon>Eukaryota</taxon>
        <taxon>Fungi</taxon>
        <taxon>Dikarya</taxon>
        <taxon>Basidiomycota</taxon>
        <taxon>Agaricomycotina</taxon>
        <taxon>Agaricomycetes</taxon>
        <taxon>Agaricomycetidae</taxon>
        <taxon>Agaricales</taxon>
        <taxon>Marasmiineae</taxon>
        <taxon>Mycenaceae</taxon>
        <taxon>Mycena</taxon>
    </lineage>
</organism>
<comment type="caution">
    <text evidence="1">The sequence shown here is derived from an EMBL/GenBank/DDBJ whole genome shotgun (WGS) entry which is preliminary data.</text>
</comment>
<dbReference type="EMBL" id="JARKIE010000086">
    <property type="protein sequence ID" value="KAJ7687616.1"/>
    <property type="molecule type" value="Genomic_DNA"/>
</dbReference>
<accession>A0AAD7GGY3</accession>
<name>A0AAD7GGY3_MYCRO</name>
<reference evidence="1" key="1">
    <citation type="submission" date="2023-03" db="EMBL/GenBank/DDBJ databases">
        <title>Massive genome expansion in bonnet fungi (Mycena s.s.) driven by repeated elements and novel gene families across ecological guilds.</title>
        <authorList>
            <consortium name="Lawrence Berkeley National Laboratory"/>
            <person name="Harder C.B."/>
            <person name="Miyauchi S."/>
            <person name="Viragh M."/>
            <person name="Kuo A."/>
            <person name="Thoen E."/>
            <person name="Andreopoulos B."/>
            <person name="Lu D."/>
            <person name="Skrede I."/>
            <person name="Drula E."/>
            <person name="Henrissat B."/>
            <person name="Morin E."/>
            <person name="Kohler A."/>
            <person name="Barry K."/>
            <person name="LaButti K."/>
            <person name="Morin E."/>
            <person name="Salamov A."/>
            <person name="Lipzen A."/>
            <person name="Mereny Z."/>
            <person name="Hegedus B."/>
            <person name="Baldrian P."/>
            <person name="Stursova M."/>
            <person name="Weitz H."/>
            <person name="Taylor A."/>
            <person name="Grigoriev I.V."/>
            <person name="Nagy L.G."/>
            <person name="Martin F."/>
            <person name="Kauserud H."/>
        </authorList>
    </citation>
    <scope>NUCLEOTIDE SEQUENCE</scope>
    <source>
        <strain evidence="1">CBHHK067</strain>
    </source>
</reference>
<dbReference type="AlphaFoldDB" id="A0AAD7GGY3"/>
<keyword evidence="2" id="KW-1185">Reference proteome</keyword>
<sequence length="133" mass="14995">MLPVVAWRVKDWVEPLLYRVICISDTLPMDGFCHFTVDIVYRAITRKPASFFHHAIRNLFLEDPRGTRPADYIAKMHSILAVCTGISDLFADSSLAAPMLTDTLGVVPLDHLTVDVSSLFDGRMMDFSHPIFL</sequence>
<evidence type="ECO:0000313" key="1">
    <source>
        <dbReference type="EMBL" id="KAJ7687616.1"/>
    </source>
</evidence>